<dbReference type="InterPro" id="IPR058634">
    <property type="entry name" value="AaeA-lik-b-barrel"/>
</dbReference>
<dbReference type="Proteomes" id="UP000664122">
    <property type="component" value="Unassembled WGS sequence"/>
</dbReference>
<gene>
    <name evidence="5" type="ORF">J1C48_06475</name>
</gene>
<evidence type="ECO:0000313" key="6">
    <source>
        <dbReference type="Proteomes" id="UP000664122"/>
    </source>
</evidence>
<feature type="domain" description="Multidrug resistance protein MdtA-like alpha-helical hairpin" evidence="2">
    <location>
        <begin position="102"/>
        <end position="161"/>
    </location>
</feature>
<dbReference type="GO" id="GO:0055085">
    <property type="term" value="P:transmembrane transport"/>
    <property type="evidence" value="ECO:0007669"/>
    <property type="project" value="InterPro"/>
</dbReference>
<evidence type="ECO:0000259" key="2">
    <source>
        <dbReference type="Pfam" id="PF25876"/>
    </source>
</evidence>
<sequence>MIALPLLMVVSGVYYWVTGGRYIDTDDAYVHQDRVTVMPQVSGQIAKVDVAENQQVKAGQVLFTIDDKPFRNTVEQAKANLESARLQVEKLKAAYGQAVVDVKTDQDALATAQTTYDRQAKLLKNGVTSRSDYDSAQLGLQKAQGNLASAQQSVLGAKAALAGNPNIKTDDHPLVLQAQAALDAAKLDLAHTVVTASEPGIVSQTSMLQVGQYITPSTSVMTIVEAGSSWVEANYKETDLTHMRDGQPVTVTFDTYPDREFKGTVGSIGAGTGSEFSLLPAQNATGNWVKVVQRVPVRIHLTNEDALPPLRAGMSADVTVDTGQIRGFPDFAQPVTKPLGLDAMLADYAGVSTGHDAVATASGATMQDQEGAAAATLNP</sequence>
<comment type="subcellular location">
    <subcellularLocation>
        <location evidence="1">Cell envelope</location>
    </subcellularLocation>
</comment>
<reference evidence="5" key="1">
    <citation type="submission" date="2021-03" db="EMBL/GenBank/DDBJ databases">
        <title>Whole genome sequence of Jiella sp. CQZ9-1.</title>
        <authorList>
            <person name="Tuo L."/>
        </authorList>
    </citation>
    <scope>NUCLEOTIDE SEQUENCE</scope>
    <source>
        <strain evidence="5">CQZ9-1</strain>
    </source>
</reference>
<dbReference type="Gene3D" id="2.40.50.100">
    <property type="match status" value="1"/>
</dbReference>
<dbReference type="InterPro" id="IPR058625">
    <property type="entry name" value="MdtA-like_BSH"/>
</dbReference>
<dbReference type="InterPro" id="IPR058624">
    <property type="entry name" value="MdtA-like_HH"/>
</dbReference>
<dbReference type="EMBL" id="JAFMPP010000004">
    <property type="protein sequence ID" value="MBO0662214.1"/>
    <property type="molecule type" value="Genomic_DNA"/>
</dbReference>
<evidence type="ECO:0000259" key="3">
    <source>
        <dbReference type="Pfam" id="PF25917"/>
    </source>
</evidence>
<accession>A0A939FWM5</accession>
<dbReference type="Pfam" id="PF25876">
    <property type="entry name" value="HH_MFP_RND"/>
    <property type="match status" value="1"/>
</dbReference>
<dbReference type="GO" id="GO:0030313">
    <property type="term" value="C:cell envelope"/>
    <property type="evidence" value="ECO:0007669"/>
    <property type="project" value="UniProtKB-SubCell"/>
</dbReference>
<dbReference type="Pfam" id="PF25917">
    <property type="entry name" value="BSH_RND"/>
    <property type="match status" value="1"/>
</dbReference>
<name>A0A939FWM5_9HYPH</name>
<proteinExistence type="predicted"/>
<evidence type="ECO:0000259" key="4">
    <source>
        <dbReference type="Pfam" id="PF25963"/>
    </source>
</evidence>
<dbReference type="InterPro" id="IPR050739">
    <property type="entry name" value="MFP"/>
</dbReference>
<comment type="caution">
    <text evidence="5">The sequence shown here is derived from an EMBL/GenBank/DDBJ whole genome shotgun (WGS) entry which is preliminary data.</text>
</comment>
<evidence type="ECO:0000256" key="1">
    <source>
        <dbReference type="ARBA" id="ARBA00004196"/>
    </source>
</evidence>
<dbReference type="Pfam" id="PF25963">
    <property type="entry name" value="Beta-barrel_AAEA"/>
    <property type="match status" value="1"/>
</dbReference>
<evidence type="ECO:0000313" key="5">
    <source>
        <dbReference type="EMBL" id="MBO0662214.1"/>
    </source>
</evidence>
<dbReference type="Gene3D" id="2.40.30.170">
    <property type="match status" value="1"/>
</dbReference>
<organism evidence="5 6">
    <name type="scientific">Jiella flava</name>
    <dbReference type="NCBI Taxonomy" id="2816857"/>
    <lineage>
        <taxon>Bacteria</taxon>
        <taxon>Pseudomonadati</taxon>
        <taxon>Pseudomonadota</taxon>
        <taxon>Alphaproteobacteria</taxon>
        <taxon>Hyphomicrobiales</taxon>
        <taxon>Aurantimonadaceae</taxon>
        <taxon>Jiella</taxon>
    </lineage>
</organism>
<feature type="domain" description="Multidrug resistance protein MdtA-like barrel-sandwich hybrid" evidence="3">
    <location>
        <begin position="34"/>
        <end position="223"/>
    </location>
</feature>
<dbReference type="PANTHER" id="PTHR30386">
    <property type="entry name" value="MEMBRANE FUSION SUBUNIT OF EMRAB-TOLC MULTIDRUG EFFLUX PUMP"/>
    <property type="match status" value="1"/>
</dbReference>
<keyword evidence="6" id="KW-1185">Reference proteome</keyword>
<feature type="domain" description="p-hydroxybenzoic acid efflux pump subunit AaeA-like beta-barrel" evidence="4">
    <location>
        <begin position="230"/>
        <end position="320"/>
    </location>
</feature>
<dbReference type="SUPFAM" id="SSF111369">
    <property type="entry name" value="HlyD-like secretion proteins"/>
    <property type="match status" value="2"/>
</dbReference>
<dbReference type="PANTHER" id="PTHR30386:SF19">
    <property type="entry name" value="MULTIDRUG EXPORT PROTEIN EMRA-RELATED"/>
    <property type="match status" value="1"/>
</dbReference>
<protein>
    <submittedName>
        <fullName evidence="5">HlyD family secretion protein</fullName>
    </submittedName>
</protein>
<dbReference type="Gene3D" id="1.10.287.470">
    <property type="entry name" value="Helix hairpin bin"/>
    <property type="match status" value="1"/>
</dbReference>
<dbReference type="AlphaFoldDB" id="A0A939FWM5"/>